<dbReference type="InterPro" id="IPR001932">
    <property type="entry name" value="PPM-type_phosphatase-like_dom"/>
</dbReference>
<dbReference type="SMART" id="SM00331">
    <property type="entry name" value="PP2C_SIG"/>
    <property type="match status" value="1"/>
</dbReference>
<dbReference type="Pfam" id="PF00072">
    <property type="entry name" value="Response_reg"/>
    <property type="match status" value="1"/>
</dbReference>
<evidence type="ECO:0000256" key="2">
    <source>
        <dbReference type="PROSITE-ProRule" id="PRU00169"/>
    </source>
</evidence>
<dbReference type="Gene3D" id="6.10.250.690">
    <property type="match status" value="1"/>
</dbReference>
<dbReference type="Proteomes" id="UP000553343">
    <property type="component" value="Unassembled WGS sequence"/>
</dbReference>
<feature type="domain" description="Response regulatory" evidence="4">
    <location>
        <begin position="19"/>
        <end position="135"/>
    </location>
</feature>
<dbReference type="SUPFAM" id="SSF52172">
    <property type="entry name" value="CheY-like"/>
    <property type="match status" value="1"/>
</dbReference>
<sequence>MGLRDLSKGATMTNKLTESILLVDDQPANLQVLMNTLESLGCKLLVAKNGKTALTIAQKMRPNLILLDIMMPGIDGFEVCRRLKSDPDTQKIPVIFLSALDDTGDKVRGLQLGAVDYVAKPFQPEEVIARVNTHLTIHRLNREVQKQKDELAHELQVVSQLQRNLLPERLPRVPGLKLAVHYETSRYAGGDYYDFMTLPGDLLGVLIADAEGHSAPAAVMMAMTCALFRSCSTDLNEPASVLSFINENLCKVNRESFVTAAYAVYDTTRRILRIACAGHPFPILYRFSEKTATELPCDNVMLMGLAPYTDVPVSEITLYPGDRILFYTDGATDRFNTSEDRYGTDRLLHKFKTAASDDPEVILKEIVDDILQFAGDSPADDDQAMIVLVVD</sequence>
<keyword evidence="2" id="KW-0597">Phosphoprotein</keyword>
<protein>
    <submittedName>
        <fullName evidence="5">SpoIIE family protein phosphatase</fullName>
    </submittedName>
</protein>
<dbReference type="CDD" id="cd19920">
    <property type="entry name" value="REC_PA4781-like"/>
    <property type="match status" value="1"/>
</dbReference>
<reference evidence="5 6" key="1">
    <citation type="submission" date="2020-06" db="EMBL/GenBank/DDBJ databases">
        <title>High-quality draft genome of sulfate reducer Desulfobacter latus type strain AcrS2 isolated from marine sediment.</title>
        <authorList>
            <person name="Hoppe M."/>
            <person name="Larsen C.K."/>
            <person name="Marshall I.P.G."/>
            <person name="Schramm A."/>
            <person name="Marietou A.G."/>
        </authorList>
    </citation>
    <scope>NUCLEOTIDE SEQUENCE [LARGE SCALE GENOMIC DNA]</scope>
    <source>
        <strain evidence="5 6">AcRS2</strain>
    </source>
</reference>
<evidence type="ECO:0000313" key="6">
    <source>
        <dbReference type="Proteomes" id="UP000553343"/>
    </source>
</evidence>
<dbReference type="SUPFAM" id="SSF81606">
    <property type="entry name" value="PP2C-like"/>
    <property type="match status" value="1"/>
</dbReference>
<keyword evidence="1" id="KW-0378">Hydrolase</keyword>
<name>A0A850T182_9BACT</name>
<dbReference type="PANTHER" id="PTHR43156">
    <property type="entry name" value="STAGE II SPORULATION PROTEIN E-RELATED"/>
    <property type="match status" value="1"/>
</dbReference>
<dbReference type="AlphaFoldDB" id="A0A850T182"/>
<organism evidence="5 6">
    <name type="scientific">Desulfobacter latus</name>
    <dbReference type="NCBI Taxonomy" id="2292"/>
    <lineage>
        <taxon>Bacteria</taxon>
        <taxon>Pseudomonadati</taxon>
        <taxon>Thermodesulfobacteriota</taxon>
        <taxon>Desulfobacteria</taxon>
        <taxon>Desulfobacterales</taxon>
        <taxon>Desulfobacteraceae</taxon>
        <taxon>Desulfobacter</taxon>
    </lineage>
</organism>
<dbReference type="GO" id="GO:0016791">
    <property type="term" value="F:phosphatase activity"/>
    <property type="evidence" value="ECO:0007669"/>
    <property type="project" value="TreeGrafter"/>
</dbReference>
<dbReference type="InterPro" id="IPR052016">
    <property type="entry name" value="Bact_Sigma-Reg"/>
</dbReference>
<evidence type="ECO:0000313" key="5">
    <source>
        <dbReference type="EMBL" id="NWH04851.1"/>
    </source>
</evidence>
<dbReference type="GO" id="GO:0000160">
    <property type="term" value="P:phosphorelay signal transduction system"/>
    <property type="evidence" value="ECO:0007669"/>
    <property type="project" value="InterPro"/>
</dbReference>
<proteinExistence type="predicted"/>
<dbReference type="PANTHER" id="PTHR43156:SF2">
    <property type="entry name" value="STAGE II SPORULATION PROTEIN E"/>
    <property type="match status" value="1"/>
</dbReference>
<dbReference type="Pfam" id="PF07228">
    <property type="entry name" value="SpoIIE"/>
    <property type="match status" value="1"/>
</dbReference>
<feature type="coiled-coil region" evidence="3">
    <location>
        <begin position="137"/>
        <end position="164"/>
    </location>
</feature>
<keyword evidence="3" id="KW-0175">Coiled coil</keyword>
<feature type="modified residue" description="4-aspartylphosphate" evidence="2">
    <location>
        <position position="68"/>
    </location>
</feature>
<dbReference type="InterPro" id="IPR001789">
    <property type="entry name" value="Sig_transdc_resp-reg_receiver"/>
</dbReference>
<comment type="caution">
    <text evidence="5">The sequence shown here is derived from an EMBL/GenBank/DDBJ whole genome shotgun (WGS) entry which is preliminary data.</text>
</comment>
<evidence type="ECO:0000256" key="3">
    <source>
        <dbReference type="SAM" id="Coils"/>
    </source>
</evidence>
<keyword evidence="6" id="KW-1185">Reference proteome</keyword>
<gene>
    <name evidence="5" type="ORF">HXW94_07610</name>
</gene>
<dbReference type="PROSITE" id="PS50110">
    <property type="entry name" value="RESPONSE_REGULATORY"/>
    <property type="match status" value="1"/>
</dbReference>
<evidence type="ECO:0000259" key="4">
    <source>
        <dbReference type="PROSITE" id="PS50110"/>
    </source>
</evidence>
<dbReference type="InterPro" id="IPR036457">
    <property type="entry name" value="PPM-type-like_dom_sf"/>
</dbReference>
<dbReference type="EMBL" id="JACADJ010000019">
    <property type="protein sequence ID" value="NWH04851.1"/>
    <property type="molecule type" value="Genomic_DNA"/>
</dbReference>
<dbReference type="SMART" id="SM00448">
    <property type="entry name" value="REC"/>
    <property type="match status" value="1"/>
</dbReference>
<dbReference type="InterPro" id="IPR011006">
    <property type="entry name" value="CheY-like_superfamily"/>
</dbReference>
<dbReference type="Gene3D" id="3.60.40.10">
    <property type="entry name" value="PPM-type phosphatase domain"/>
    <property type="match status" value="1"/>
</dbReference>
<dbReference type="Gene3D" id="3.40.50.2300">
    <property type="match status" value="1"/>
</dbReference>
<evidence type="ECO:0000256" key="1">
    <source>
        <dbReference type="ARBA" id="ARBA00022801"/>
    </source>
</evidence>
<accession>A0A850T182</accession>